<keyword evidence="1" id="KW-0472">Membrane</keyword>
<comment type="caution">
    <text evidence="2">The sequence shown here is derived from an EMBL/GenBank/DDBJ whole genome shotgun (WGS) entry which is preliminary data.</text>
</comment>
<dbReference type="Proteomes" id="UP000237347">
    <property type="component" value="Unassembled WGS sequence"/>
</dbReference>
<reference evidence="2 3" key="1">
    <citation type="journal article" date="2018" name="Sci. Data">
        <title>The draft genome sequence of cork oak.</title>
        <authorList>
            <person name="Ramos A.M."/>
            <person name="Usie A."/>
            <person name="Barbosa P."/>
            <person name="Barros P.M."/>
            <person name="Capote T."/>
            <person name="Chaves I."/>
            <person name="Simoes F."/>
            <person name="Abreu I."/>
            <person name="Carrasquinho I."/>
            <person name="Faro C."/>
            <person name="Guimaraes J.B."/>
            <person name="Mendonca D."/>
            <person name="Nobrega F."/>
            <person name="Rodrigues L."/>
            <person name="Saibo N.J.M."/>
            <person name="Varela M.C."/>
            <person name="Egas C."/>
            <person name="Matos J."/>
            <person name="Miguel C.M."/>
            <person name="Oliveira M.M."/>
            <person name="Ricardo C.P."/>
            <person name="Goncalves S."/>
        </authorList>
    </citation>
    <scope>NUCLEOTIDE SEQUENCE [LARGE SCALE GENOMIC DNA]</scope>
    <source>
        <strain evidence="3">cv. HL8</strain>
    </source>
</reference>
<accession>A0AAW0L0L8</accession>
<feature type="transmembrane region" description="Helical" evidence="1">
    <location>
        <begin position="163"/>
        <end position="184"/>
    </location>
</feature>
<proteinExistence type="predicted"/>
<protein>
    <submittedName>
        <fullName evidence="2">Uncharacterized protein</fullName>
    </submittedName>
</protein>
<sequence>MGGQFKPGSHNTIAASTIFSSKIVPSVGLVGVIGVQHMIHTCTRRFYNANFSQKFRNSAATTPSLNLWAQRCMRFCKRNKGILLLGAFAACVTLSYTGRIHLVSNEKAEERRVDERWNILMHYGKDEELPLTDPRSIRAQSIAANVIRALNVGLRHEKDCKPFINYGAISGFNAFGGVQLGYFAKMYWSNKAKRG</sequence>
<keyword evidence="1" id="KW-1133">Transmembrane helix</keyword>
<keyword evidence="1" id="KW-0812">Transmembrane</keyword>
<feature type="transmembrane region" description="Helical" evidence="1">
    <location>
        <begin position="81"/>
        <end position="102"/>
    </location>
</feature>
<organism evidence="2 3">
    <name type="scientific">Quercus suber</name>
    <name type="common">Cork oak</name>
    <dbReference type="NCBI Taxonomy" id="58331"/>
    <lineage>
        <taxon>Eukaryota</taxon>
        <taxon>Viridiplantae</taxon>
        <taxon>Streptophyta</taxon>
        <taxon>Embryophyta</taxon>
        <taxon>Tracheophyta</taxon>
        <taxon>Spermatophyta</taxon>
        <taxon>Magnoliopsida</taxon>
        <taxon>eudicotyledons</taxon>
        <taxon>Gunneridae</taxon>
        <taxon>Pentapetalae</taxon>
        <taxon>rosids</taxon>
        <taxon>fabids</taxon>
        <taxon>Fagales</taxon>
        <taxon>Fagaceae</taxon>
        <taxon>Quercus</taxon>
    </lineage>
</organism>
<dbReference type="EMBL" id="PKMF04000174">
    <property type="protein sequence ID" value="KAK7845147.1"/>
    <property type="molecule type" value="Genomic_DNA"/>
</dbReference>
<gene>
    <name evidence="2" type="ORF">CFP56_009920</name>
</gene>
<evidence type="ECO:0000313" key="3">
    <source>
        <dbReference type="Proteomes" id="UP000237347"/>
    </source>
</evidence>
<evidence type="ECO:0000313" key="2">
    <source>
        <dbReference type="EMBL" id="KAK7845147.1"/>
    </source>
</evidence>
<evidence type="ECO:0000256" key="1">
    <source>
        <dbReference type="SAM" id="Phobius"/>
    </source>
</evidence>
<keyword evidence="3" id="KW-1185">Reference proteome</keyword>
<name>A0AAW0L0L8_QUESU</name>
<dbReference type="AlphaFoldDB" id="A0AAW0L0L8"/>